<gene>
    <name evidence="2" type="ORF">TNIN_374551</name>
</gene>
<feature type="compositionally biased region" description="Basic and acidic residues" evidence="1">
    <location>
        <begin position="84"/>
        <end position="94"/>
    </location>
</feature>
<reference evidence="2" key="1">
    <citation type="submission" date="2020-08" db="EMBL/GenBank/DDBJ databases">
        <title>Multicomponent nature underlies the extraordinary mechanical properties of spider dragline silk.</title>
        <authorList>
            <person name="Kono N."/>
            <person name="Nakamura H."/>
            <person name="Mori M."/>
            <person name="Yoshida Y."/>
            <person name="Ohtoshi R."/>
            <person name="Malay A.D."/>
            <person name="Moran D.A.P."/>
            <person name="Tomita M."/>
            <person name="Numata K."/>
            <person name="Arakawa K."/>
        </authorList>
    </citation>
    <scope>NUCLEOTIDE SEQUENCE</scope>
</reference>
<name>A0A8X6YV57_9ARAC</name>
<feature type="compositionally biased region" description="Basic residues" evidence="1">
    <location>
        <begin position="74"/>
        <end position="83"/>
    </location>
</feature>
<dbReference type="AlphaFoldDB" id="A0A8X6YV57"/>
<feature type="region of interest" description="Disordered" evidence="1">
    <location>
        <begin position="26"/>
        <end position="121"/>
    </location>
</feature>
<feature type="non-terminal residue" evidence="2">
    <location>
        <position position="121"/>
    </location>
</feature>
<evidence type="ECO:0000313" key="3">
    <source>
        <dbReference type="Proteomes" id="UP000886998"/>
    </source>
</evidence>
<organism evidence="2 3">
    <name type="scientific">Trichonephila inaurata madagascariensis</name>
    <dbReference type="NCBI Taxonomy" id="2747483"/>
    <lineage>
        <taxon>Eukaryota</taxon>
        <taxon>Metazoa</taxon>
        <taxon>Ecdysozoa</taxon>
        <taxon>Arthropoda</taxon>
        <taxon>Chelicerata</taxon>
        <taxon>Arachnida</taxon>
        <taxon>Araneae</taxon>
        <taxon>Araneomorphae</taxon>
        <taxon>Entelegynae</taxon>
        <taxon>Araneoidea</taxon>
        <taxon>Nephilidae</taxon>
        <taxon>Trichonephila</taxon>
        <taxon>Trichonephila inaurata</taxon>
    </lineage>
</organism>
<protein>
    <submittedName>
        <fullName evidence="2">Uncharacterized protein</fullName>
    </submittedName>
</protein>
<accession>A0A8X6YV57</accession>
<sequence>MPATIHGMPIHLGHWATTALLHQRETGPYNLRPRNKFTKESGSRSSRGEMQAQGGPVRSRGERFQKPRPYSQNRRFRQKAKHQGHQEPEQEPRNGRSIRQSQRRGRNSSQQERHEMKGRPA</sequence>
<evidence type="ECO:0000256" key="1">
    <source>
        <dbReference type="SAM" id="MobiDB-lite"/>
    </source>
</evidence>
<comment type="caution">
    <text evidence="2">The sequence shown here is derived from an EMBL/GenBank/DDBJ whole genome shotgun (WGS) entry which is preliminary data.</text>
</comment>
<keyword evidence="3" id="KW-1185">Reference proteome</keyword>
<proteinExistence type="predicted"/>
<dbReference type="Proteomes" id="UP000886998">
    <property type="component" value="Unassembled WGS sequence"/>
</dbReference>
<feature type="compositionally biased region" description="Basic and acidic residues" evidence="1">
    <location>
        <begin position="111"/>
        <end position="121"/>
    </location>
</feature>
<dbReference type="EMBL" id="BMAV01022606">
    <property type="protein sequence ID" value="GFY77715.1"/>
    <property type="molecule type" value="Genomic_DNA"/>
</dbReference>
<evidence type="ECO:0000313" key="2">
    <source>
        <dbReference type="EMBL" id="GFY77715.1"/>
    </source>
</evidence>